<keyword evidence="1" id="KW-0233">DNA recombination</keyword>
<dbReference type="InterPro" id="IPR011010">
    <property type="entry name" value="DNA_brk_join_enz"/>
</dbReference>
<evidence type="ECO:0000313" key="3">
    <source>
        <dbReference type="Proteomes" id="UP000574390"/>
    </source>
</evidence>
<dbReference type="EMBL" id="JABANM010009723">
    <property type="protein sequence ID" value="KAF4740470.1"/>
    <property type="molecule type" value="Genomic_DNA"/>
</dbReference>
<evidence type="ECO:0000256" key="1">
    <source>
        <dbReference type="ARBA" id="ARBA00023172"/>
    </source>
</evidence>
<feature type="non-terminal residue" evidence="2">
    <location>
        <position position="163"/>
    </location>
</feature>
<protein>
    <submittedName>
        <fullName evidence="2">Uncharacterized protein</fullName>
    </submittedName>
</protein>
<gene>
    <name evidence="2" type="ORF">FOZ62_015935</name>
</gene>
<comment type="caution">
    <text evidence="2">The sequence shown here is derived from an EMBL/GenBank/DDBJ whole genome shotgun (WGS) entry which is preliminary data.</text>
</comment>
<dbReference type="InterPro" id="IPR013762">
    <property type="entry name" value="Integrase-like_cat_sf"/>
</dbReference>
<reference evidence="2 3" key="1">
    <citation type="submission" date="2020-04" db="EMBL/GenBank/DDBJ databases">
        <title>Perkinsus olseni comparative genomics.</title>
        <authorList>
            <person name="Bogema D.R."/>
        </authorList>
    </citation>
    <scope>NUCLEOTIDE SEQUENCE [LARGE SCALE GENOMIC DNA]</scope>
    <source>
        <strain evidence="2">ATCC PRA-205</strain>
    </source>
</reference>
<feature type="non-terminal residue" evidence="2">
    <location>
        <position position="1"/>
    </location>
</feature>
<dbReference type="SUPFAM" id="SSF56349">
    <property type="entry name" value="DNA breaking-rejoining enzymes"/>
    <property type="match status" value="1"/>
</dbReference>
<organism evidence="2 3">
    <name type="scientific">Perkinsus olseni</name>
    <name type="common">Perkinsus atlanticus</name>
    <dbReference type="NCBI Taxonomy" id="32597"/>
    <lineage>
        <taxon>Eukaryota</taxon>
        <taxon>Sar</taxon>
        <taxon>Alveolata</taxon>
        <taxon>Perkinsozoa</taxon>
        <taxon>Perkinsea</taxon>
        <taxon>Perkinsida</taxon>
        <taxon>Perkinsidae</taxon>
        <taxon>Perkinsus</taxon>
    </lineage>
</organism>
<dbReference type="GO" id="GO:0006310">
    <property type="term" value="P:DNA recombination"/>
    <property type="evidence" value="ECO:0007669"/>
    <property type="project" value="UniProtKB-KW"/>
</dbReference>
<accession>A0A7J6T7T9</accession>
<name>A0A7J6T7T9_PEROL</name>
<sequence length="163" mass="18422">IAGKPLHEEDGYFRHKPKVRLKEVASLKFKDILFGANGGYVAIRIRQSKTDQSGDCGEHACALHRLTRMLSTLKDSERRGSLFGATYAQLRKDINYLVTTVFTGKLDEGDEVGKKTSHSMRRTGVRLLADANVRLEAIADYGRWKDVRTVQNNYMRDYSGRLG</sequence>
<dbReference type="GO" id="GO:0015074">
    <property type="term" value="P:DNA integration"/>
    <property type="evidence" value="ECO:0007669"/>
    <property type="project" value="InterPro"/>
</dbReference>
<proteinExistence type="predicted"/>
<dbReference type="AlphaFoldDB" id="A0A7J6T7T9"/>
<dbReference type="Proteomes" id="UP000574390">
    <property type="component" value="Unassembled WGS sequence"/>
</dbReference>
<evidence type="ECO:0000313" key="2">
    <source>
        <dbReference type="EMBL" id="KAF4740470.1"/>
    </source>
</evidence>
<dbReference type="Gene3D" id="1.10.443.10">
    <property type="entry name" value="Intergrase catalytic core"/>
    <property type="match status" value="1"/>
</dbReference>
<dbReference type="GO" id="GO:0003677">
    <property type="term" value="F:DNA binding"/>
    <property type="evidence" value="ECO:0007669"/>
    <property type="project" value="InterPro"/>
</dbReference>